<gene>
    <name evidence="13" type="ORF">CCAX7_61210</name>
</gene>
<evidence type="ECO:0000256" key="4">
    <source>
        <dbReference type="ARBA" id="ARBA00022449"/>
    </source>
</evidence>
<evidence type="ECO:0000256" key="11">
    <source>
        <dbReference type="ARBA" id="ARBA00023201"/>
    </source>
</evidence>
<evidence type="ECO:0000256" key="7">
    <source>
        <dbReference type="ARBA" id="ARBA00022989"/>
    </source>
</evidence>
<evidence type="ECO:0000256" key="3">
    <source>
        <dbReference type="ARBA" id="ARBA00022448"/>
    </source>
</evidence>
<keyword evidence="11" id="KW-0739">Sodium transport</keyword>
<evidence type="ECO:0000256" key="8">
    <source>
        <dbReference type="ARBA" id="ARBA00023053"/>
    </source>
</evidence>
<dbReference type="InterPro" id="IPR006153">
    <property type="entry name" value="Cation/H_exchanger_TM"/>
</dbReference>
<reference evidence="13 14" key="1">
    <citation type="journal article" date="2019" name="Int. J. Syst. Evol. Microbiol.">
        <title>Capsulimonas corticalis gen. nov., sp. nov., an aerobic capsulated bacterium, of a novel bacterial order, Capsulimonadales ord. nov., of the class Armatimonadia of the phylum Armatimonadetes.</title>
        <authorList>
            <person name="Li J."/>
            <person name="Kudo C."/>
            <person name="Tonouchi A."/>
        </authorList>
    </citation>
    <scope>NUCLEOTIDE SEQUENCE [LARGE SCALE GENOMIC DNA]</scope>
    <source>
        <strain evidence="13 14">AX-7</strain>
    </source>
</reference>
<protein>
    <submittedName>
        <fullName evidence="13">Sodium/hydrogen exchanger</fullName>
    </submittedName>
</protein>
<keyword evidence="10" id="KW-0472">Membrane</keyword>
<keyword evidence="4" id="KW-0050">Antiport</keyword>
<keyword evidence="8" id="KW-0915">Sodium</keyword>
<feature type="domain" description="Cation/H+ exchanger transmembrane" evidence="12">
    <location>
        <begin position="14"/>
        <end position="385"/>
    </location>
</feature>
<dbReference type="InterPro" id="IPR018422">
    <property type="entry name" value="Cation/H_exchanger_CPA1"/>
</dbReference>
<dbReference type="PRINTS" id="PR01084">
    <property type="entry name" value="NAHEXCHNGR"/>
</dbReference>
<dbReference type="Gene3D" id="6.10.140.1330">
    <property type="match status" value="1"/>
</dbReference>
<dbReference type="GO" id="GO:0098719">
    <property type="term" value="P:sodium ion import across plasma membrane"/>
    <property type="evidence" value="ECO:0007669"/>
    <property type="project" value="TreeGrafter"/>
</dbReference>
<dbReference type="KEGG" id="ccot:CCAX7_61210"/>
<evidence type="ECO:0000256" key="9">
    <source>
        <dbReference type="ARBA" id="ARBA00023065"/>
    </source>
</evidence>
<keyword evidence="14" id="KW-1185">Reference proteome</keyword>
<dbReference type="GO" id="GO:0015385">
    <property type="term" value="F:sodium:proton antiporter activity"/>
    <property type="evidence" value="ECO:0007669"/>
    <property type="project" value="InterPro"/>
</dbReference>
<keyword evidence="3" id="KW-0813">Transport</keyword>
<evidence type="ECO:0000313" key="14">
    <source>
        <dbReference type="Proteomes" id="UP000287394"/>
    </source>
</evidence>
<evidence type="ECO:0000259" key="12">
    <source>
        <dbReference type="Pfam" id="PF00999"/>
    </source>
</evidence>
<name>A0A402CW75_9BACT</name>
<dbReference type="Proteomes" id="UP000287394">
    <property type="component" value="Chromosome"/>
</dbReference>
<sequence>MIAHNIEYVSLLLLIAAVVAMLARRAHLPYTVGLLVTGVGLALLRSAPAIHLTKDLIFNAFLPPLIFEAAFYLPWRALRRDFLIVVVLATAGVLLSTGVTALGMHAGAGWAWTTALLFGVLISATDPVSVIATFKETPVPERLKILVEAESLFNDGTAAVAFTVALAAVQGAGMTGWGITLAFCVTVLGGAACGAVVAGAMLLLERGTDDHMVELTLTTVAAYGSFLLAEHFHLSGVLATLTAGLIVGNVCSFTQEGRESITRFWDYMAFLANSLIFLLIGQSLASLNVHPLLRTVLIAVAVVLLGRALSVYLCSALFRRTRRPIEMRHQHVLFWGGLRGALALALVLGLPQDIPQRPLLITVVFAVVAFSIIVQGLTMKPLLRKLNLLVSEHALEGQPNDAANLPAH</sequence>
<dbReference type="GO" id="GO:0051453">
    <property type="term" value="P:regulation of intracellular pH"/>
    <property type="evidence" value="ECO:0007669"/>
    <property type="project" value="TreeGrafter"/>
</dbReference>
<organism evidence="13 14">
    <name type="scientific">Capsulimonas corticalis</name>
    <dbReference type="NCBI Taxonomy" id="2219043"/>
    <lineage>
        <taxon>Bacteria</taxon>
        <taxon>Bacillati</taxon>
        <taxon>Armatimonadota</taxon>
        <taxon>Armatimonadia</taxon>
        <taxon>Capsulimonadales</taxon>
        <taxon>Capsulimonadaceae</taxon>
        <taxon>Capsulimonas</taxon>
    </lineage>
</organism>
<proteinExistence type="inferred from homology"/>
<evidence type="ECO:0000256" key="1">
    <source>
        <dbReference type="ARBA" id="ARBA00004651"/>
    </source>
</evidence>
<dbReference type="GO" id="GO:0015386">
    <property type="term" value="F:potassium:proton antiporter activity"/>
    <property type="evidence" value="ECO:0007669"/>
    <property type="project" value="TreeGrafter"/>
</dbReference>
<comment type="similarity">
    <text evidence="2">Belongs to the monovalent cation:proton antiporter 1 (CPA1) transporter (TC 2.A.36) family.</text>
</comment>
<keyword evidence="6" id="KW-0812">Transmembrane</keyword>
<keyword evidence="9" id="KW-0406">Ion transport</keyword>
<dbReference type="Pfam" id="PF00999">
    <property type="entry name" value="Na_H_Exchanger"/>
    <property type="match status" value="1"/>
</dbReference>
<comment type="subcellular location">
    <subcellularLocation>
        <location evidence="1">Cell membrane</location>
        <topology evidence="1">Multi-pass membrane protein</topology>
    </subcellularLocation>
</comment>
<evidence type="ECO:0000256" key="10">
    <source>
        <dbReference type="ARBA" id="ARBA00023136"/>
    </source>
</evidence>
<dbReference type="PANTHER" id="PTHR10110">
    <property type="entry name" value="SODIUM/HYDROGEN EXCHANGER"/>
    <property type="match status" value="1"/>
</dbReference>
<dbReference type="InterPro" id="IPR004709">
    <property type="entry name" value="NaH_exchanger"/>
</dbReference>
<evidence type="ECO:0000313" key="13">
    <source>
        <dbReference type="EMBL" id="BDI34070.1"/>
    </source>
</evidence>
<dbReference type="OrthoDB" id="9809206at2"/>
<accession>A0A402CW75</accession>
<dbReference type="EMBL" id="AP025739">
    <property type="protein sequence ID" value="BDI34070.1"/>
    <property type="molecule type" value="Genomic_DNA"/>
</dbReference>
<evidence type="ECO:0000256" key="6">
    <source>
        <dbReference type="ARBA" id="ARBA00022692"/>
    </source>
</evidence>
<keyword evidence="7" id="KW-1133">Transmembrane helix</keyword>
<dbReference type="AlphaFoldDB" id="A0A402CW75"/>
<dbReference type="FunCoup" id="A0A402CW75">
    <property type="interactions" value="31"/>
</dbReference>
<evidence type="ECO:0000256" key="2">
    <source>
        <dbReference type="ARBA" id="ARBA00007367"/>
    </source>
</evidence>
<keyword evidence="5" id="KW-1003">Cell membrane</keyword>
<dbReference type="PANTHER" id="PTHR10110:SF195">
    <property type="entry name" value="NA(+)_H(+) ANTIPORTER NHAS2"/>
    <property type="match status" value="1"/>
</dbReference>
<dbReference type="GO" id="GO:0005886">
    <property type="term" value="C:plasma membrane"/>
    <property type="evidence" value="ECO:0007669"/>
    <property type="project" value="UniProtKB-SubCell"/>
</dbReference>
<dbReference type="RefSeq" id="WP_119321617.1">
    <property type="nucleotide sequence ID" value="NZ_AP025739.1"/>
</dbReference>
<evidence type="ECO:0000256" key="5">
    <source>
        <dbReference type="ARBA" id="ARBA00022475"/>
    </source>
</evidence>